<accession>A0A8D5FGL4</accession>
<proteinExistence type="predicted"/>
<dbReference type="RefSeq" id="WP_228856371.1">
    <property type="nucleotide sequence ID" value="NZ_AP024086.1"/>
</dbReference>
<evidence type="ECO:0008006" key="3">
    <source>
        <dbReference type="Google" id="ProtNLM"/>
    </source>
</evidence>
<dbReference type="Pfam" id="PF12831">
    <property type="entry name" value="FAD_oxidored"/>
    <property type="match status" value="1"/>
</dbReference>
<organism evidence="1 2">
    <name type="scientific">Desulfomarina profundi</name>
    <dbReference type="NCBI Taxonomy" id="2772557"/>
    <lineage>
        <taxon>Bacteria</taxon>
        <taxon>Pseudomonadati</taxon>
        <taxon>Thermodesulfobacteriota</taxon>
        <taxon>Desulfobulbia</taxon>
        <taxon>Desulfobulbales</taxon>
        <taxon>Desulfobulbaceae</taxon>
        <taxon>Desulfomarina</taxon>
    </lineage>
</organism>
<dbReference type="KEGG" id="dbk:DGMP_09130"/>
<evidence type="ECO:0000313" key="1">
    <source>
        <dbReference type="EMBL" id="BCL60220.1"/>
    </source>
</evidence>
<reference evidence="1" key="1">
    <citation type="submission" date="2020-09" db="EMBL/GenBank/DDBJ databases">
        <title>Desulfogranum mesoprofundum gen. nov., sp. nov., a novel mesophilic, sulfate-reducing chemolithoautotroph isolated from a deep-sea hydrothermal vent chimney in the Suiyo Seamount.</title>
        <authorList>
            <person name="Hashimoto Y."/>
            <person name="Nakagawa S."/>
        </authorList>
    </citation>
    <scope>NUCLEOTIDE SEQUENCE</scope>
    <source>
        <strain evidence="1">KT2</strain>
    </source>
</reference>
<dbReference type="AlphaFoldDB" id="A0A8D5FGL4"/>
<keyword evidence="2" id="KW-1185">Reference proteome</keyword>
<gene>
    <name evidence="1" type="ORF">DGMP_09130</name>
</gene>
<protein>
    <recommendedName>
        <fullName evidence="3">FAD/NAD(P)-binding domain-containing protein</fullName>
    </recommendedName>
</protein>
<evidence type="ECO:0000313" key="2">
    <source>
        <dbReference type="Proteomes" id="UP000826725"/>
    </source>
</evidence>
<name>A0A8D5FGL4_9BACT</name>
<dbReference type="EMBL" id="AP024086">
    <property type="protein sequence ID" value="BCL60220.1"/>
    <property type="molecule type" value="Genomic_DNA"/>
</dbReference>
<sequence length="84" mass="9151">MQNTNRLQPKNDKVLVVGGGLGGIRTALDLAEAEKNVILVDNDYTIGGLMTQLDRTFPTNNCDLCTLAPIFRKVAGRNSLNCCR</sequence>
<dbReference type="Proteomes" id="UP000826725">
    <property type="component" value="Chromosome"/>
</dbReference>